<proteinExistence type="predicted"/>
<keyword evidence="2" id="KW-1185">Reference proteome</keyword>
<accession>A0A1D2N1S6</accession>
<name>A0A1D2N1S6_ORCCI</name>
<organism evidence="1 2">
    <name type="scientific">Orchesella cincta</name>
    <name type="common">Springtail</name>
    <name type="synonym">Podura cincta</name>
    <dbReference type="NCBI Taxonomy" id="48709"/>
    <lineage>
        <taxon>Eukaryota</taxon>
        <taxon>Metazoa</taxon>
        <taxon>Ecdysozoa</taxon>
        <taxon>Arthropoda</taxon>
        <taxon>Hexapoda</taxon>
        <taxon>Collembola</taxon>
        <taxon>Entomobryomorpha</taxon>
        <taxon>Entomobryoidea</taxon>
        <taxon>Orchesellidae</taxon>
        <taxon>Orchesellinae</taxon>
        <taxon>Orchesella</taxon>
    </lineage>
</organism>
<evidence type="ECO:0000313" key="2">
    <source>
        <dbReference type="Proteomes" id="UP000094527"/>
    </source>
</evidence>
<reference evidence="1 2" key="1">
    <citation type="journal article" date="2016" name="Genome Biol. Evol.">
        <title>Gene Family Evolution Reflects Adaptation to Soil Environmental Stressors in the Genome of the Collembolan Orchesella cincta.</title>
        <authorList>
            <person name="Faddeeva-Vakhrusheva A."/>
            <person name="Derks M.F."/>
            <person name="Anvar S.Y."/>
            <person name="Agamennone V."/>
            <person name="Suring W."/>
            <person name="Smit S."/>
            <person name="van Straalen N.M."/>
            <person name="Roelofs D."/>
        </authorList>
    </citation>
    <scope>NUCLEOTIDE SEQUENCE [LARGE SCALE GENOMIC DNA]</scope>
    <source>
        <tissue evidence="1">Mixed pool</tissue>
    </source>
</reference>
<dbReference type="EMBL" id="LJIJ01000295">
    <property type="protein sequence ID" value="ODM99171.1"/>
    <property type="molecule type" value="Genomic_DNA"/>
</dbReference>
<gene>
    <name evidence="1" type="ORF">Ocin01_07509</name>
</gene>
<protein>
    <submittedName>
        <fullName evidence="1">Uncharacterized protein</fullName>
    </submittedName>
</protein>
<dbReference type="AlphaFoldDB" id="A0A1D2N1S6"/>
<comment type="caution">
    <text evidence="1">The sequence shown here is derived from an EMBL/GenBank/DDBJ whole genome shotgun (WGS) entry which is preliminary data.</text>
</comment>
<dbReference type="Proteomes" id="UP000094527">
    <property type="component" value="Unassembled WGS sequence"/>
</dbReference>
<evidence type="ECO:0000313" key="1">
    <source>
        <dbReference type="EMBL" id="ODM99171.1"/>
    </source>
</evidence>
<sequence length="196" mass="23786">MKSPNAKGITGLERRLRWSRIFKRFCWINGERRGIRIFMKRVTNQIREQQRKFRNERKMILSVLSVLEATESNHAILQIQDICFNLKMNHRDFFKHFNAAKRRVKKENTEWYEKAPRKRFPDLNNVSEQQLQSTLKEWEDARKWIENMEWVFEDYINQLENLKVKMQVDTQISYSLMLPLLDTLPDKYKGQSQSSE</sequence>